<dbReference type="PANTHER" id="PTHR24394:SF29">
    <property type="entry name" value="MYONEURIN"/>
    <property type="match status" value="1"/>
</dbReference>
<gene>
    <name evidence="11" type="ORF">CVLEPA_LOCUS6019</name>
</gene>
<evidence type="ECO:0000256" key="2">
    <source>
        <dbReference type="ARBA" id="ARBA00022723"/>
    </source>
</evidence>
<feature type="domain" description="C2H2-type" evidence="10">
    <location>
        <begin position="615"/>
        <end position="637"/>
    </location>
</feature>
<feature type="domain" description="C2H2-type" evidence="10">
    <location>
        <begin position="531"/>
        <end position="558"/>
    </location>
</feature>
<dbReference type="InterPro" id="IPR000210">
    <property type="entry name" value="BTB/POZ_dom"/>
</dbReference>
<evidence type="ECO:0000256" key="8">
    <source>
        <dbReference type="SAM" id="MobiDB-lite"/>
    </source>
</evidence>
<dbReference type="SUPFAM" id="SSF54695">
    <property type="entry name" value="POZ domain"/>
    <property type="match status" value="1"/>
</dbReference>
<feature type="domain" description="C2H2-type" evidence="10">
    <location>
        <begin position="559"/>
        <end position="586"/>
    </location>
</feature>
<dbReference type="SMART" id="SM00355">
    <property type="entry name" value="ZnF_C2H2"/>
    <property type="match status" value="8"/>
</dbReference>
<evidence type="ECO:0000256" key="4">
    <source>
        <dbReference type="ARBA" id="ARBA00022771"/>
    </source>
</evidence>
<dbReference type="PANTHER" id="PTHR24394">
    <property type="entry name" value="ZINC FINGER PROTEIN"/>
    <property type="match status" value="1"/>
</dbReference>
<feature type="compositionally biased region" description="Basic residues" evidence="8">
    <location>
        <begin position="331"/>
        <end position="346"/>
    </location>
</feature>
<keyword evidence="5" id="KW-0862">Zinc</keyword>
<keyword evidence="6" id="KW-0539">Nucleus</keyword>
<evidence type="ECO:0000313" key="12">
    <source>
        <dbReference type="Proteomes" id="UP001642483"/>
    </source>
</evidence>
<evidence type="ECO:0000313" key="11">
    <source>
        <dbReference type="EMBL" id="CAK8676560.1"/>
    </source>
</evidence>
<feature type="domain" description="BTB" evidence="9">
    <location>
        <begin position="127"/>
        <end position="202"/>
    </location>
</feature>
<dbReference type="InterPro" id="IPR011333">
    <property type="entry name" value="SKP1/BTB/POZ_sf"/>
</dbReference>
<feature type="region of interest" description="Disordered" evidence="8">
    <location>
        <begin position="461"/>
        <end position="484"/>
    </location>
</feature>
<evidence type="ECO:0000259" key="9">
    <source>
        <dbReference type="PROSITE" id="PS50097"/>
    </source>
</evidence>
<dbReference type="PROSITE" id="PS50157">
    <property type="entry name" value="ZINC_FINGER_C2H2_2"/>
    <property type="match status" value="6"/>
</dbReference>
<dbReference type="Pfam" id="PF13912">
    <property type="entry name" value="zf-C2H2_6"/>
    <property type="match status" value="1"/>
</dbReference>
<keyword evidence="3" id="KW-0677">Repeat</keyword>
<dbReference type="Pfam" id="PF00096">
    <property type="entry name" value="zf-C2H2"/>
    <property type="match status" value="5"/>
</dbReference>
<evidence type="ECO:0000259" key="10">
    <source>
        <dbReference type="PROSITE" id="PS50157"/>
    </source>
</evidence>
<feature type="domain" description="C2H2-type" evidence="10">
    <location>
        <begin position="643"/>
        <end position="671"/>
    </location>
</feature>
<dbReference type="CDD" id="cd18186">
    <property type="entry name" value="BTB_POZ_ZBTB_KLHL-like"/>
    <property type="match status" value="1"/>
</dbReference>
<keyword evidence="4 7" id="KW-0863">Zinc-finger</keyword>
<feature type="region of interest" description="Disordered" evidence="8">
    <location>
        <begin position="313"/>
        <end position="347"/>
    </location>
</feature>
<dbReference type="Gene3D" id="3.30.710.10">
    <property type="entry name" value="Potassium Channel Kv1.1, Chain A"/>
    <property type="match status" value="1"/>
</dbReference>
<dbReference type="SUPFAM" id="SSF57667">
    <property type="entry name" value="beta-beta-alpha zinc fingers"/>
    <property type="match status" value="3"/>
</dbReference>
<feature type="domain" description="C2H2-type" evidence="10">
    <location>
        <begin position="587"/>
        <end position="614"/>
    </location>
</feature>
<feature type="compositionally biased region" description="Basic residues" evidence="8">
    <location>
        <begin position="461"/>
        <end position="470"/>
    </location>
</feature>
<dbReference type="Pfam" id="PF00651">
    <property type="entry name" value="BTB"/>
    <property type="match status" value="1"/>
</dbReference>
<sequence length="691" mass="78850">MPYRIGVVHPYRCVVMPLGKATAPVQWIWWTVLNSESCPDQKSEWLSEDMSHSKAKPVLIFDPLSSPRRQCGTSDRLNQSLDYLYLQSKVFCICRVACSDIANMFAASFATSKQNALYQQHLKKEYCDIIIQVDGNDFYVHGCIIAAACPKLDRYIQENKVVKQNDSQQPSIMVKTTTDFLTGESFEFILSYIYTGHLDWDKVKPELVNDVLSAAHWCELDELVEEYTNSIQGISGDKPSSMAPIETIVMVDTFAQESESPYETLKNLAENYYESASQNHDVLFCMFCGEQFNTDDGLQLVEHMNMHLGKQQEDSDYKPINGQQNQFSQKGLRKRRGRPKKLKNGKRAAGLSVKLKYKPQKARRNEQYIDTEDDALPQDNSEILSYGEDDYICDVCRKVFASEKRLLSHKKQCASNKNNKEQSISVINQSFSELAAQNSALLHSKTVKGLTIPIGGFRRPYVKGGKKKKKSGQEKGGRGKTTAVDHDDEAEIRKAKIAKVWICPSCPQLIFERKRDQLQHIRSTHGTLKRYMCEHCGKNLEGRTALTLHMRIHTGERPYVCKDCGRGFSERKTMEDHMRRHTGERPFLCTVCGKDFTFRQSLYRHMKFHAGKRPFVCNICGKAFVLKQNLQEHAARHLKHDLMKCSDCPEKFANSTMLLKHQTEAHHSTLEVVTNELHITANGVVTIESEV</sequence>
<keyword evidence="12" id="KW-1185">Reference proteome</keyword>
<evidence type="ECO:0000256" key="3">
    <source>
        <dbReference type="ARBA" id="ARBA00022737"/>
    </source>
</evidence>
<accession>A0ABP0FDN1</accession>
<dbReference type="SMART" id="SM00225">
    <property type="entry name" value="BTB"/>
    <property type="match status" value="1"/>
</dbReference>
<evidence type="ECO:0000256" key="5">
    <source>
        <dbReference type="ARBA" id="ARBA00022833"/>
    </source>
</evidence>
<dbReference type="EMBL" id="CAWYQH010000035">
    <property type="protein sequence ID" value="CAK8676560.1"/>
    <property type="molecule type" value="Genomic_DNA"/>
</dbReference>
<comment type="subcellular location">
    <subcellularLocation>
        <location evidence="1">Nucleus</location>
    </subcellularLocation>
</comment>
<dbReference type="InterPro" id="IPR013087">
    <property type="entry name" value="Znf_C2H2_type"/>
</dbReference>
<dbReference type="Proteomes" id="UP001642483">
    <property type="component" value="Unassembled WGS sequence"/>
</dbReference>
<name>A0ABP0FDN1_CLALP</name>
<evidence type="ECO:0000256" key="6">
    <source>
        <dbReference type="ARBA" id="ARBA00023242"/>
    </source>
</evidence>
<keyword evidence="2" id="KW-0479">Metal-binding</keyword>
<comment type="caution">
    <text evidence="11">The sequence shown here is derived from an EMBL/GenBank/DDBJ whole genome shotgun (WGS) entry which is preliminary data.</text>
</comment>
<feature type="domain" description="C2H2-type" evidence="10">
    <location>
        <begin position="391"/>
        <end position="421"/>
    </location>
</feature>
<reference evidence="11 12" key="1">
    <citation type="submission" date="2024-02" db="EMBL/GenBank/DDBJ databases">
        <authorList>
            <person name="Daric V."/>
            <person name="Darras S."/>
        </authorList>
    </citation>
    <scope>NUCLEOTIDE SEQUENCE [LARGE SCALE GENOMIC DNA]</scope>
</reference>
<evidence type="ECO:0000256" key="7">
    <source>
        <dbReference type="PROSITE-ProRule" id="PRU00042"/>
    </source>
</evidence>
<organism evidence="11 12">
    <name type="scientific">Clavelina lepadiformis</name>
    <name type="common">Light-bulb sea squirt</name>
    <name type="synonym">Ascidia lepadiformis</name>
    <dbReference type="NCBI Taxonomy" id="159417"/>
    <lineage>
        <taxon>Eukaryota</taxon>
        <taxon>Metazoa</taxon>
        <taxon>Chordata</taxon>
        <taxon>Tunicata</taxon>
        <taxon>Ascidiacea</taxon>
        <taxon>Aplousobranchia</taxon>
        <taxon>Clavelinidae</taxon>
        <taxon>Clavelina</taxon>
    </lineage>
</organism>
<protein>
    <submittedName>
        <fullName evidence="11">Uncharacterized protein</fullName>
    </submittedName>
</protein>
<evidence type="ECO:0000256" key="1">
    <source>
        <dbReference type="ARBA" id="ARBA00004123"/>
    </source>
</evidence>
<dbReference type="PROSITE" id="PS00028">
    <property type="entry name" value="ZINC_FINGER_C2H2_1"/>
    <property type="match status" value="5"/>
</dbReference>
<dbReference type="PROSITE" id="PS50097">
    <property type="entry name" value="BTB"/>
    <property type="match status" value="1"/>
</dbReference>
<proteinExistence type="predicted"/>
<dbReference type="Gene3D" id="3.30.160.60">
    <property type="entry name" value="Classic Zinc Finger"/>
    <property type="match status" value="5"/>
</dbReference>
<dbReference type="InterPro" id="IPR036236">
    <property type="entry name" value="Znf_C2H2_sf"/>
</dbReference>